<feature type="transmembrane region" description="Helical" evidence="6">
    <location>
        <begin position="186"/>
        <end position="207"/>
    </location>
</feature>
<dbReference type="EMBL" id="CP000230">
    <property type="protein sequence ID" value="ABC23722.1"/>
    <property type="molecule type" value="Genomic_DNA"/>
</dbReference>
<feature type="transmembrane region" description="Helical" evidence="6">
    <location>
        <begin position="332"/>
        <end position="355"/>
    </location>
</feature>
<keyword evidence="2" id="KW-1003">Cell membrane</keyword>
<dbReference type="PROSITE" id="PS50850">
    <property type="entry name" value="MFS"/>
    <property type="match status" value="1"/>
</dbReference>
<evidence type="ECO:0000256" key="3">
    <source>
        <dbReference type="ARBA" id="ARBA00022692"/>
    </source>
</evidence>
<organism evidence="8 9">
    <name type="scientific">Rhodospirillum rubrum (strain ATCC 11170 / ATH 1.1.1 / DSM 467 / LMG 4362 / NCIMB 8255 / S1)</name>
    <dbReference type="NCBI Taxonomy" id="269796"/>
    <lineage>
        <taxon>Bacteria</taxon>
        <taxon>Pseudomonadati</taxon>
        <taxon>Pseudomonadota</taxon>
        <taxon>Alphaproteobacteria</taxon>
        <taxon>Rhodospirillales</taxon>
        <taxon>Rhodospirillaceae</taxon>
        <taxon>Rhodospirillum</taxon>
    </lineage>
</organism>
<evidence type="ECO:0000256" key="4">
    <source>
        <dbReference type="ARBA" id="ARBA00022989"/>
    </source>
</evidence>
<dbReference type="GO" id="GO:0022857">
    <property type="term" value="F:transmembrane transporter activity"/>
    <property type="evidence" value="ECO:0007669"/>
    <property type="project" value="InterPro"/>
</dbReference>
<feature type="transmembrane region" description="Helical" evidence="6">
    <location>
        <begin position="94"/>
        <end position="115"/>
    </location>
</feature>
<feature type="transmembrane region" description="Helical" evidence="6">
    <location>
        <begin position="242"/>
        <end position="264"/>
    </location>
</feature>
<feature type="transmembrane region" description="Helical" evidence="6">
    <location>
        <begin position="62"/>
        <end position="87"/>
    </location>
</feature>
<dbReference type="PANTHER" id="PTHR23513:SF6">
    <property type="entry name" value="MAJOR FACILITATOR SUPERFAMILY ASSOCIATED DOMAIN-CONTAINING PROTEIN"/>
    <property type="match status" value="1"/>
</dbReference>
<evidence type="ECO:0000313" key="8">
    <source>
        <dbReference type="EMBL" id="ABC23722.1"/>
    </source>
</evidence>
<keyword evidence="4 6" id="KW-1133">Transmembrane helix</keyword>
<dbReference type="GO" id="GO:0005886">
    <property type="term" value="C:plasma membrane"/>
    <property type="evidence" value="ECO:0007669"/>
    <property type="project" value="UniProtKB-SubCell"/>
</dbReference>
<feature type="transmembrane region" description="Helical" evidence="6">
    <location>
        <begin position="28"/>
        <end position="56"/>
    </location>
</feature>
<keyword evidence="9" id="KW-1185">Reference proteome</keyword>
<dbReference type="PANTHER" id="PTHR23513">
    <property type="entry name" value="INTEGRAL MEMBRANE EFFLUX PROTEIN-RELATED"/>
    <property type="match status" value="1"/>
</dbReference>
<feature type="transmembrane region" description="Helical" evidence="6">
    <location>
        <begin position="367"/>
        <end position="388"/>
    </location>
</feature>
<sequence>MNADQAPAPLEKDSVIMMSDPGEGRWRLRFWTIFGGQVLSLCGSSLTQFVLMWWIADTTGSVAALSVAGLAALLPHALFSPLGGVLADRYSRRVLMALTDIVSALCMVVLIALFLTERVEMWHVYLMMAIRGAMQALQEPAAVASLGMLVPRSFLSRVGGLQQTLQSMTQVVAAPLGALAMSVLPLGWALSIDVVTALFGIVPLLIFRIPQNQIPAGERTGVWREFRDGIGLVRRSRGLRHLFLLLAVGLLAVMPSLMLVPLLVKEHFGGGAGEVALMEGLSGFGMIAGGMIVTAFAPRRQVPWVLWGMSLSCLTLALTGLAPAGLFGVAVLWWVLSGLTYSLSAAPCMTLLQMVVPNHLLGRTQSLLNTMLSLAAPVGLVITALLSAQVDVRALFVMTGAFAAIVTALGFLSPALMTLEDTPPR</sequence>
<keyword evidence="5 6" id="KW-0472">Membrane</keyword>
<dbReference type="InterPro" id="IPR020846">
    <property type="entry name" value="MFS_dom"/>
</dbReference>
<gene>
    <name evidence="8" type="ordered locus">Rru_A2925</name>
</gene>
<dbReference type="HOGENOM" id="CLU_034180_16_0_5"/>
<dbReference type="KEGG" id="rru:Rru_A2925"/>
<dbReference type="PATRIC" id="fig|269796.9.peg.3033"/>
<dbReference type="Pfam" id="PF07690">
    <property type="entry name" value="MFS_1"/>
    <property type="match status" value="1"/>
</dbReference>
<dbReference type="PhylomeDB" id="Q2RQ73"/>
<evidence type="ECO:0000256" key="1">
    <source>
        <dbReference type="ARBA" id="ARBA00004651"/>
    </source>
</evidence>
<dbReference type="Gene3D" id="1.20.1250.20">
    <property type="entry name" value="MFS general substrate transporter like domains"/>
    <property type="match status" value="2"/>
</dbReference>
<proteinExistence type="predicted"/>
<dbReference type="SUPFAM" id="SSF103473">
    <property type="entry name" value="MFS general substrate transporter"/>
    <property type="match status" value="1"/>
</dbReference>
<feature type="transmembrane region" description="Helical" evidence="6">
    <location>
        <begin position="276"/>
        <end position="297"/>
    </location>
</feature>
<feature type="domain" description="Major facilitator superfamily (MFS) profile" evidence="7">
    <location>
        <begin position="29"/>
        <end position="418"/>
    </location>
</feature>
<dbReference type="eggNOG" id="COG2814">
    <property type="taxonomic scope" value="Bacteria"/>
</dbReference>
<reference evidence="8 9" key="1">
    <citation type="journal article" date="2011" name="Stand. Genomic Sci.">
        <title>Complete genome sequence of Rhodospirillum rubrum type strain (S1).</title>
        <authorList>
            <person name="Munk A.C."/>
            <person name="Copeland A."/>
            <person name="Lucas S."/>
            <person name="Lapidus A."/>
            <person name="Del Rio T.G."/>
            <person name="Barry K."/>
            <person name="Detter J.C."/>
            <person name="Hammon N."/>
            <person name="Israni S."/>
            <person name="Pitluck S."/>
            <person name="Brettin T."/>
            <person name="Bruce D."/>
            <person name="Han C."/>
            <person name="Tapia R."/>
            <person name="Gilna P."/>
            <person name="Schmutz J."/>
            <person name="Larimer F."/>
            <person name="Land M."/>
            <person name="Kyrpides N.C."/>
            <person name="Mavromatis K."/>
            <person name="Richardson P."/>
            <person name="Rohde M."/>
            <person name="Goker M."/>
            <person name="Klenk H.P."/>
            <person name="Zhang Y."/>
            <person name="Roberts G.P."/>
            <person name="Reslewic S."/>
            <person name="Schwartz D.C."/>
        </authorList>
    </citation>
    <scope>NUCLEOTIDE SEQUENCE [LARGE SCALE GENOMIC DNA]</scope>
    <source>
        <strain evidence="9">ATCC 11170 / ATH 1.1.1 / DSM 467 / LMG 4362 / NCIMB 8255 / S1</strain>
    </source>
</reference>
<dbReference type="Proteomes" id="UP000001929">
    <property type="component" value="Chromosome"/>
</dbReference>
<dbReference type="InterPro" id="IPR036259">
    <property type="entry name" value="MFS_trans_sf"/>
</dbReference>
<evidence type="ECO:0000256" key="5">
    <source>
        <dbReference type="ARBA" id="ARBA00023136"/>
    </source>
</evidence>
<dbReference type="EnsemblBacteria" id="ABC23722">
    <property type="protein sequence ID" value="ABC23722"/>
    <property type="gene ID" value="Rru_A2925"/>
</dbReference>
<protein>
    <submittedName>
        <fullName evidence="8">Major facilitator superfamily MFS_1</fullName>
    </submittedName>
</protein>
<dbReference type="AlphaFoldDB" id="Q2RQ73"/>
<dbReference type="CDD" id="cd06173">
    <property type="entry name" value="MFS_MefA_like"/>
    <property type="match status" value="1"/>
</dbReference>
<evidence type="ECO:0000256" key="6">
    <source>
        <dbReference type="SAM" id="Phobius"/>
    </source>
</evidence>
<dbReference type="InterPro" id="IPR011701">
    <property type="entry name" value="MFS"/>
</dbReference>
<evidence type="ECO:0000313" key="9">
    <source>
        <dbReference type="Proteomes" id="UP000001929"/>
    </source>
</evidence>
<feature type="transmembrane region" description="Helical" evidence="6">
    <location>
        <begin position="304"/>
        <end position="326"/>
    </location>
</feature>
<evidence type="ECO:0000259" key="7">
    <source>
        <dbReference type="PROSITE" id="PS50850"/>
    </source>
</evidence>
<evidence type="ECO:0000256" key="2">
    <source>
        <dbReference type="ARBA" id="ARBA00022475"/>
    </source>
</evidence>
<feature type="transmembrane region" description="Helical" evidence="6">
    <location>
        <begin position="394"/>
        <end position="419"/>
    </location>
</feature>
<accession>Q2RQ73</accession>
<name>Q2RQ73_RHORT</name>
<dbReference type="STRING" id="269796.Rru_A2925"/>
<keyword evidence="3 6" id="KW-0812">Transmembrane</keyword>
<comment type="subcellular location">
    <subcellularLocation>
        <location evidence="1">Cell membrane</location>
        <topology evidence="1">Multi-pass membrane protein</topology>
    </subcellularLocation>
</comment>